<dbReference type="HOGENOM" id="CLU_015869_1_1_9"/>
<evidence type="ECO:0000256" key="4">
    <source>
        <dbReference type="ARBA" id="ARBA00022598"/>
    </source>
</evidence>
<dbReference type="Pfam" id="PF08245">
    <property type="entry name" value="Mur_ligase_M"/>
    <property type="match status" value="1"/>
</dbReference>
<dbReference type="InterPro" id="IPR036565">
    <property type="entry name" value="Mur-like_cat_sf"/>
</dbReference>
<sequence>MIPLLEVYKERWQVESEQAIKPGLEAIVFALRKLGEPQKQLNAVHLAGTNGKGSTLAFIEGMAREYGLSVGKFMSPCIVDVHDQIQIDGRPITNEQMDRMFQQLAKAGLSGKLTDFELLTAVALLYFAEQSPDLVLIEAGMGGREDSTNVVTPIVSVVPSIALEHTNFLGNTLTSIAYHKAGILKENRPAVIGDMTEEVTEVFKKEAIQKNVLLSKFGKDFFVTKLDGTETYEYPLQQITISDLQRQLLGKHQGHNMVLAITAFLEVIKKFELLLDVQKIRNGVNNATLAGRFEQIRPNLYFDGAHNPASVQSLVDTVKENFPNKRIEFIIGLLADKDIKTILQLLEEVGDAFYFANIHNERAMQAMTLYELSQAKEKQIIDDVNEFLQGLVKGDTVRIVTGSLYLLSEIRRNMH</sequence>
<dbReference type="Gene3D" id="3.40.1190.10">
    <property type="entry name" value="Mur-like, catalytic domain"/>
    <property type="match status" value="1"/>
</dbReference>
<keyword evidence="6 11" id="KW-0547">Nucleotide-binding</keyword>
<proteinExistence type="inferred from homology"/>
<dbReference type="PANTHER" id="PTHR11136:SF0">
    <property type="entry name" value="DIHYDROFOLATE SYNTHETASE-RELATED"/>
    <property type="match status" value="1"/>
</dbReference>
<gene>
    <name evidence="14" type="ordered locus">SSIL_1383</name>
</gene>
<keyword evidence="7 11" id="KW-0067">ATP-binding</keyword>
<dbReference type="SUPFAM" id="SSF53623">
    <property type="entry name" value="MurD-like peptide ligases, catalytic domain"/>
    <property type="match status" value="1"/>
</dbReference>
<keyword evidence="15" id="KW-1185">Reference proteome</keyword>
<dbReference type="eggNOG" id="COG0285">
    <property type="taxonomic scope" value="Bacteria"/>
</dbReference>
<dbReference type="RefSeq" id="WP_014823259.1">
    <property type="nucleotide sequence ID" value="NC_018065.1"/>
</dbReference>
<dbReference type="AlphaFoldDB" id="F2F2G8"/>
<evidence type="ECO:0000259" key="12">
    <source>
        <dbReference type="Pfam" id="PF02875"/>
    </source>
</evidence>
<evidence type="ECO:0000256" key="1">
    <source>
        <dbReference type="ARBA" id="ARBA00001946"/>
    </source>
</evidence>
<keyword evidence="8" id="KW-0460">Magnesium</keyword>
<evidence type="ECO:0000256" key="2">
    <source>
        <dbReference type="ARBA" id="ARBA00008276"/>
    </source>
</evidence>
<dbReference type="NCBIfam" id="TIGR01499">
    <property type="entry name" value="folC"/>
    <property type="match status" value="1"/>
</dbReference>
<dbReference type="GO" id="GO:0005524">
    <property type="term" value="F:ATP binding"/>
    <property type="evidence" value="ECO:0007669"/>
    <property type="project" value="UniProtKB-KW"/>
</dbReference>
<reference evidence="14 15" key="2">
    <citation type="journal article" date="2012" name="J. Biosci. Bioeng.">
        <title>Complete genome sequence and characterization of the N-acylhomoserine lactone-degrading gene of the potato leaf-associated Solibacillus silvestris.</title>
        <authorList>
            <person name="Morohoshi T."/>
            <person name="Tominaga Y."/>
            <person name="Someya N."/>
            <person name="Ikeda T."/>
        </authorList>
    </citation>
    <scope>NUCLEOTIDE SEQUENCE [LARGE SCALE GENOMIC DNA]</scope>
    <source>
        <strain evidence="14 15">StLB046</strain>
    </source>
</reference>
<comment type="similarity">
    <text evidence="2 11">Belongs to the folylpolyglutamate synthase family.</text>
</comment>
<evidence type="ECO:0000256" key="10">
    <source>
        <dbReference type="ARBA" id="ARBA00047493"/>
    </source>
</evidence>
<evidence type="ECO:0000256" key="9">
    <source>
        <dbReference type="ARBA" id="ARBA00030592"/>
    </source>
</evidence>
<keyword evidence="5" id="KW-0479">Metal-binding</keyword>
<feature type="domain" description="Mur ligase central" evidence="13">
    <location>
        <begin position="47"/>
        <end position="263"/>
    </location>
</feature>
<evidence type="ECO:0000256" key="7">
    <source>
        <dbReference type="ARBA" id="ARBA00022840"/>
    </source>
</evidence>
<dbReference type="GO" id="GO:0005737">
    <property type="term" value="C:cytoplasm"/>
    <property type="evidence" value="ECO:0007669"/>
    <property type="project" value="TreeGrafter"/>
</dbReference>
<reference evidence="15" key="1">
    <citation type="submission" date="2011-04" db="EMBL/GenBank/DDBJ databases">
        <title>Genome sequence of Solibacillus silvestris StLB046.</title>
        <authorList>
            <person name="Morohoshi T."/>
            <person name="Someya N."/>
            <person name="Ikeda T."/>
        </authorList>
    </citation>
    <scope>NUCLEOTIDE SEQUENCE [LARGE SCALE GENOMIC DNA]</scope>
    <source>
        <strain evidence="15">StLB046</strain>
    </source>
</reference>
<evidence type="ECO:0000256" key="11">
    <source>
        <dbReference type="PIRNR" id="PIRNR001563"/>
    </source>
</evidence>
<dbReference type="PIRSF" id="PIRSF001563">
    <property type="entry name" value="Folylpolyglu_synth"/>
    <property type="match status" value="1"/>
</dbReference>
<protein>
    <recommendedName>
        <fullName evidence="3">tetrahydrofolate synthase</fullName>
        <ecNumber evidence="3">6.3.2.17</ecNumber>
    </recommendedName>
    <alternativeName>
        <fullName evidence="9">Tetrahydrofolylpolyglutamate synthase</fullName>
    </alternativeName>
</protein>
<dbReference type="InterPro" id="IPR001645">
    <property type="entry name" value="Folylpolyglutamate_synth"/>
</dbReference>
<dbReference type="Proteomes" id="UP000006691">
    <property type="component" value="Chromosome"/>
</dbReference>
<organism evidence="14 15">
    <name type="scientific">Solibacillus silvestris (strain StLB046)</name>
    <name type="common">Bacillus silvestris</name>
    <dbReference type="NCBI Taxonomy" id="1002809"/>
    <lineage>
        <taxon>Bacteria</taxon>
        <taxon>Bacillati</taxon>
        <taxon>Bacillota</taxon>
        <taxon>Bacilli</taxon>
        <taxon>Bacillales</taxon>
        <taxon>Caryophanaceae</taxon>
        <taxon>Solibacillus</taxon>
    </lineage>
</organism>
<dbReference type="PATRIC" id="fig|1002809.3.peg.1395"/>
<dbReference type="InterPro" id="IPR013221">
    <property type="entry name" value="Mur_ligase_cen"/>
</dbReference>
<evidence type="ECO:0000313" key="14">
    <source>
        <dbReference type="EMBL" id="BAK15806.1"/>
    </source>
</evidence>
<evidence type="ECO:0000313" key="15">
    <source>
        <dbReference type="Proteomes" id="UP000006691"/>
    </source>
</evidence>
<dbReference type="InterPro" id="IPR018109">
    <property type="entry name" value="Folylpolyglutamate_synth_CS"/>
</dbReference>
<dbReference type="EC" id="6.3.2.17" evidence="3"/>
<comment type="catalytic activity">
    <reaction evidence="10">
        <text>(6S)-5,6,7,8-tetrahydrofolyl-(gamma-L-Glu)(n) + L-glutamate + ATP = (6S)-5,6,7,8-tetrahydrofolyl-(gamma-L-Glu)(n+1) + ADP + phosphate + H(+)</text>
        <dbReference type="Rhea" id="RHEA:10580"/>
        <dbReference type="Rhea" id="RHEA-COMP:14738"/>
        <dbReference type="Rhea" id="RHEA-COMP:14740"/>
        <dbReference type="ChEBI" id="CHEBI:15378"/>
        <dbReference type="ChEBI" id="CHEBI:29985"/>
        <dbReference type="ChEBI" id="CHEBI:30616"/>
        <dbReference type="ChEBI" id="CHEBI:43474"/>
        <dbReference type="ChEBI" id="CHEBI:141005"/>
        <dbReference type="ChEBI" id="CHEBI:456216"/>
        <dbReference type="EC" id="6.3.2.17"/>
    </reaction>
</comment>
<evidence type="ECO:0000256" key="5">
    <source>
        <dbReference type="ARBA" id="ARBA00022723"/>
    </source>
</evidence>
<accession>F2F2G8</accession>
<comment type="cofactor">
    <cofactor evidence="1">
        <name>Mg(2+)</name>
        <dbReference type="ChEBI" id="CHEBI:18420"/>
    </cofactor>
</comment>
<dbReference type="KEGG" id="siv:SSIL_1383"/>
<dbReference type="EMBL" id="AP012157">
    <property type="protein sequence ID" value="BAK15806.1"/>
    <property type="molecule type" value="Genomic_DNA"/>
</dbReference>
<dbReference type="GO" id="GO:0046872">
    <property type="term" value="F:metal ion binding"/>
    <property type="evidence" value="ECO:0007669"/>
    <property type="project" value="UniProtKB-KW"/>
</dbReference>
<evidence type="ECO:0000256" key="6">
    <source>
        <dbReference type="ARBA" id="ARBA00022741"/>
    </source>
</evidence>
<dbReference type="Pfam" id="PF02875">
    <property type="entry name" value="Mur_ligase_C"/>
    <property type="match status" value="1"/>
</dbReference>
<dbReference type="GO" id="GO:0008841">
    <property type="term" value="F:dihydrofolate synthase activity"/>
    <property type="evidence" value="ECO:0007669"/>
    <property type="project" value="TreeGrafter"/>
</dbReference>
<dbReference type="GO" id="GO:0004326">
    <property type="term" value="F:tetrahydrofolylpolyglutamate synthase activity"/>
    <property type="evidence" value="ECO:0007669"/>
    <property type="project" value="UniProtKB-EC"/>
</dbReference>
<dbReference type="InterPro" id="IPR036615">
    <property type="entry name" value="Mur_ligase_C_dom_sf"/>
</dbReference>
<name>F2F2G8_SOLSS</name>
<evidence type="ECO:0000259" key="13">
    <source>
        <dbReference type="Pfam" id="PF08245"/>
    </source>
</evidence>
<dbReference type="SUPFAM" id="SSF53244">
    <property type="entry name" value="MurD-like peptide ligases, peptide-binding domain"/>
    <property type="match status" value="1"/>
</dbReference>
<dbReference type="FunFam" id="3.40.1190.10:FF:000011">
    <property type="entry name" value="Folylpolyglutamate synthase/dihydrofolate synthase"/>
    <property type="match status" value="1"/>
</dbReference>
<keyword evidence="4 11" id="KW-0436">Ligase</keyword>
<evidence type="ECO:0000256" key="3">
    <source>
        <dbReference type="ARBA" id="ARBA00013025"/>
    </source>
</evidence>
<evidence type="ECO:0000256" key="8">
    <source>
        <dbReference type="ARBA" id="ARBA00022842"/>
    </source>
</evidence>
<feature type="domain" description="Mur ligase C-terminal" evidence="12">
    <location>
        <begin position="291"/>
        <end position="403"/>
    </location>
</feature>
<dbReference type="PANTHER" id="PTHR11136">
    <property type="entry name" value="FOLYLPOLYGLUTAMATE SYNTHASE-RELATED"/>
    <property type="match status" value="1"/>
</dbReference>
<dbReference type="PROSITE" id="PS01012">
    <property type="entry name" value="FOLYLPOLYGLU_SYNT_2"/>
    <property type="match status" value="1"/>
</dbReference>
<dbReference type="InterPro" id="IPR004101">
    <property type="entry name" value="Mur_ligase_C"/>
</dbReference>
<dbReference type="STRING" id="1002809.SSIL_1383"/>
<dbReference type="Gene3D" id="3.90.190.20">
    <property type="entry name" value="Mur ligase, C-terminal domain"/>
    <property type="match status" value="1"/>
</dbReference>